<reference evidence="2" key="2">
    <citation type="journal article" date="2023" name="MicrobiologyOpen">
        <title>Genomics of the tumorigenes clade of the family Rhizobiaceae and description of Rhizobium rhododendri sp. nov.</title>
        <authorList>
            <person name="Kuzmanovic N."/>
            <person name="diCenzo G.C."/>
            <person name="Bunk B."/>
            <person name="Sproeer C."/>
            <person name="Fruehling A."/>
            <person name="Neumann-Schaal M."/>
            <person name="Overmann J."/>
            <person name="Smalla K."/>
        </authorList>
    </citation>
    <scope>NUCLEOTIDE SEQUENCE [LARGE SCALE GENOMIC DNA]</scope>
    <source>
        <strain evidence="2">1078</strain>
    </source>
</reference>
<name>A0AAF1KW58_9HYPH</name>
<accession>A0AAF1KW58</accession>
<dbReference type="Pfam" id="PF04365">
    <property type="entry name" value="BrnT_toxin"/>
    <property type="match status" value="1"/>
</dbReference>
<sequence length="92" mass="10793">MKITWDERKRDKNIEKHDLDFGDLDLEFFTEAMILDARNGRLKAIGLLANDMVAVIFVRLGRQGISLISLRPASRKERSLYDQYRSRTPYPH</sequence>
<dbReference type="RefSeq" id="WP_111217556.1">
    <property type="nucleotide sequence ID" value="NZ_CP117255.1"/>
</dbReference>
<dbReference type="KEGG" id="rtu:PR017_01770"/>
<dbReference type="EMBL" id="CP117255">
    <property type="protein sequence ID" value="WFR95904.1"/>
    <property type="molecule type" value="Genomic_DNA"/>
</dbReference>
<gene>
    <name evidence="1" type="ORF">PR017_01770</name>
</gene>
<dbReference type="Proteomes" id="UP000249499">
    <property type="component" value="Chromosome"/>
</dbReference>
<evidence type="ECO:0000313" key="2">
    <source>
        <dbReference type="Proteomes" id="UP000249499"/>
    </source>
</evidence>
<keyword evidence="2" id="KW-1185">Reference proteome</keyword>
<evidence type="ECO:0000313" key="1">
    <source>
        <dbReference type="EMBL" id="WFR95904.1"/>
    </source>
</evidence>
<proteinExistence type="predicted"/>
<dbReference type="AlphaFoldDB" id="A0AAF1KW58"/>
<dbReference type="InterPro" id="IPR007460">
    <property type="entry name" value="BrnT_toxin"/>
</dbReference>
<dbReference type="Gene3D" id="3.10.450.530">
    <property type="entry name" value="Ribonuclease toxin, BrnT, of type II toxin-antitoxin system"/>
    <property type="match status" value="1"/>
</dbReference>
<protein>
    <submittedName>
        <fullName evidence="1">BrnT family toxin</fullName>
    </submittedName>
</protein>
<reference evidence="1 2" key="1">
    <citation type="journal article" date="2018" name="Sci. Rep.">
        <title>Rhizobium tumorigenes sp. nov., a novel plant tumorigenic bacterium isolated from cane gall tumors on thornless blackberry.</title>
        <authorList>
            <person name="Kuzmanovi N."/>
            <person name="Smalla K."/>
            <person name="Gronow S."/>
            <person name="PuBawska J."/>
        </authorList>
    </citation>
    <scope>NUCLEOTIDE SEQUENCE [LARGE SCALE GENOMIC DNA]</scope>
    <source>
        <strain evidence="1 2">1078</strain>
    </source>
</reference>
<dbReference type="InterPro" id="IPR038573">
    <property type="entry name" value="BrnT_sf"/>
</dbReference>
<organism evidence="1 2">
    <name type="scientific">Rhizobium tumorigenes</name>
    <dbReference type="NCBI Taxonomy" id="2041385"/>
    <lineage>
        <taxon>Bacteria</taxon>
        <taxon>Pseudomonadati</taxon>
        <taxon>Pseudomonadota</taxon>
        <taxon>Alphaproteobacteria</taxon>
        <taxon>Hyphomicrobiales</taxon>
        <taxon>Rhizobiaceae</taxon>
        <taxon>Rhizobium/Agrobacterium group</taxon>
        <taxon>Rhizobium</taxon>
    </lineage>
</organism>